<dbReference type="PANTHER" id="PTHR33823:SF4">
    <property type="entry name" value="GENERAL STRESS PROTEIN 16O"/>
    <property type="match status" value="1"/>
</dbReference>
<evidence type="ECO:0000256" key="4">
    <source>
        <dbReference type="PROSITE-ProRule" id="PRU00510"/>
    </source>
</evidence>
<keyword evidence="2" id="KW-0863">Zinc-finger</keyword>
<dbReference type="Pfam" id="PF01258">
    <property type="entry name" value="zf-dskA_traR"/>
    <property type="match status" value="1"/>
</dbReference>
<accession>A0A6I7HH99</accession>
<evidence type="ECO:0000256" key="2">
    <source>
        <dbReference type="ARBA" id="ARBA00022771"/>
    </source>
</evidence>
<dbReference type="Gene3D" id="1.20.120.910">
    <property type="entry name" value="DksA, coiled-coil domain"/>
    <property type="match status" value="1"/>
</dbReference>
<dbReference type="InterPro" id="IPR048487">
    <property type="entry name" value="DksA-like_N"/>
</dbReference>
<dbReference type="EMBL" id="QPIX01000015">
    <property type="protein sequence ID" value="RCW20231.1"/>
    <property type="molecule type" value="Genomic_DNA"/>
</dbReference>
<sequence>MDTKKYENILRQRHLEILARLNKIDADLSEQKSPDFEDQATQAENDEVLEEFGQVGETELKAIDAALKRIEQGTFGICVTCGQPISEERLDAVPHTPFCQDCVPG</sequence>
<dbReference type="Proteomes" id="UP000252582">
    <property type="component" value="Unassembled WGS sequence"/>
</dbReference>
<dbReference type="InterPro" id="IPR000962">
    <property type="entry name" value="Znf_DskA_TraR"/>
</dbReference>
<evidence type="ECO:0000256" key="3">
    <source>
        <dbReference type="ARBA" id="ARBA00022833"/>
    </source>
</evidence>
<keyword evidence="3" id="KW-0862">Zinc</keyword>
<dbReference type="RefSeq" id="WP_114365075.1">
    <property type="nucleotide sequence ID" value="NZ_QPIX01000015.1"/>
</dbReference>
<proteinExistence type="predicted"/>
<dbReference type="PANTHER" id="PTHR33823">
    <property type="entry name" value="RNA POLYMERASE-BINDING TRANSCRIPTION FACTOR DKSA-RELATED"/>
    <property type="match status" value="1"/>
</dbReference>
<evidence type="ECO:0000313" key="7">
    <source>
        <dbReference type="EMBL" id="RCW20231.1"/>
    </source>
</evidence>
<evidence type="ECO:0000259" key="6">
    <source>
        <dbReference type="Pfam" id="PF21173"/>
    </source>
</evidence>
<evidence type="ECO:0000259" key="5">
    <source>
        <dbReference type="Pfam" id="PF01258"/>
    </source>
</evidence>
<feature type="domain" description="Zinc finger DksA/TraR C4-type" evidence="5">
    <location>
        <begin position="73"/>
        <end position="102"/>
    </location>
</feature>
<dbReference type="SUPFAM" id="SSF109635">
    <property type="entry name" value="DnaK suppressor protein DksA, alpha-hairpin domain"/>
    <property type="match status" value="1"/>
</dbReference>
<dbReference type="PROSITE" id="PS51128">
    <property type="entry name" value="ZF_DKSA_2"/>
    <property type="match status" value="1"/>
</dbReference>
<name>A0A6I7HH99_9HYPH</name>
<evidence type="ECO:0000256" key="1">
    <source>
        <dbReference type="ARBA" id="ARBA00022723"/>
    </source>
</evidence>
<keyword evidence="1" id="KW-0479">Metal-binding</keyword>
<feature type="domain" description="DnaK suppressor protein-like N-terminal" evidence="6">
    <location>
        <begin position="6"/>
        <end position="70"/>
    </location>
</feature>
<evidence type="ECO:0000313" key="8">
    <source>
        <dbReference type="Proteomes" id="UP000252582"/>
    </source>
</evidence>
<dbReference type="GO" id="GO:0008270">
    <property type="term" value="F:zinc ion binding"/>
    <property type="evidence" value="ECO:0007669"/>
    <property type="project" value="UniProtKB-KW"/>
</dbReference>
<dbReference type="AlphaFoldDB" id="A0A6I7HH99"/>
<comment type="caution">
    <text evidence="7">The sequence shown here is derived from an EMBL/GenBank/DDBJ whole genome shotgun (WGS) entry which is preliminary data.</text>
</comment>
<feature type="zinc finger region" description="dksA C4-type" evidence="4">
    <location>
        <begin position="78"/>
        <end position="102"/>
    </location>
</feature>
<gene>
    <name evidence="7" type="ORF">DFR48_11594</name>
</gene>
<dbReference type="SUPFAM" id="SSF57716">
    <property type="entry name" value="Glucocorticoid receptor-like (DNA-binding domain)"/>
    <property type="match status" value="1"/>
</dbReference>
<reference evidence="7 8" key="1">
    <citation type="submission" date="2018-07" db="EMBL/GenBank/DDBJ databases">
        <title>Genomic Encyclopedia of Type Strains, Phase IV (KMG-IV): sequencing the most valuable type-strain genomes for metagenomic binning, comparative biology and taxonomic classification.</title>
        <authorList>
            <person name="Goeker M."/>
        </authorList>
    </citation>
    <scope>NUCLEOTIDE SEQUENCE [LARGE SCALE GENOMIC DNA]</scope>
    <source>
        <strain evidence="7 8">DSM 25528</strain>
    </source>
</reference>
<dbReference type="Pfam" id="PF21173">
    <property type="entry name" value="DksA-like_N"/>
    <property type="match status" value="1"/>
</dbReference>
<dbReference type="InterPro" id="IPR037187">
    <property type="entry name" value="DnaK_N"/>
</dbReference>
<keyword evidence="8" id="KW-1185">Reference proteome</keyword>
<organism evidence="7 8">
    <name type="scientific">Ciceribacter lividus</name>
    <dbReference type="NCBI Taxonomy" id="1197950"/>
    <lineage>
        <taxon>Bacteria</taxon>
        <taxon>Pseudomonadati</taxon>
        <taxon>Pseudomonadota</taxon>
        <taxon>Alphaproteobacteria</taxon>
        <taxon>Hyphomicrobiales</taxon>
        <taxon>Rhizobiaceae</taxon>
        <taxon>Ciceribacter</taxon>
    </lineage>
</organism>
<protein>
    <submittedName>
        <fullName evidence="7">TraR/DksA family transcriptional regulator</fullName>
    </submittedName>
</protein>